<dbReference type="Proteomes" id="UP001191082">
    <property type="component" value="Unassembled WGS sequence"/>
</dbReference>
<dbReference type="Pfam" id="PF00353">
    <property type="entry name" value="HemolysinCabind"/>
    <property type="match status" value="6"/>
</dbReference>
<proteinExistence type="predicted"/>
<reference evidence="4 5" key="1">
    <citation type="submission" date="2019-05" db="EMBL/GenBank/DDBJ databases">
        <title>Marivita sp. nov. isolated from sea sediment.</title>
        <authorList>
            <person name="Kim W."/>
        </authorList>
    </citation>
    <scope>NUCLEOTIDE SEQUENCE [LARGE SCALE GENOMIC DNA]</scope>
    <source>
        <strain evidence="4 5">CAU 1492</strain>
    </source>
</reference>
<keyword evidence="2" id="KW-0964">Secreted</keyword>
<protein>
    <submittedName>
        <fullName evidence="4">Calcium-binding protein</fullName>
    </submittedName>
</protein>
<evidence type="ECO:0000313" key="5">
    <source>
        <dbReference type="Proteomes" id="UP001191082"/>
    </source>
</evidence>
<gene>
    <name evidence="4" type="ORF">FGK64_01885</name>
</gene>
<evidence type="ECO:0000256" key="1">
    <source>
        <dbReference type="ARBA" id="ARBA00004613"/>
    </source>
</evidence>
<organism evidence="4 5">
    <name type="scientific">Arenibacterium halophilum</name>
    <dbReference type="NCBI Taxonomy" id="2583821"/>
    <lineage>
        <taxon>Bacteria</taxon>
        <taxon>Pseudomonadati</taxon>
        <taxon>Pseudomonadota</taxon>
        <taxon>Alphaproteobacteria</taxon>
        <taxon>Rhodobacterales</taxon>
        <taxon>Paracoccaceae</taxon>
        <taxon>Arenibacterium</taxon>
    </lineage>
</organism>
<comment type="subcellular location">
    <subcellularLocation>
        <location evidence="1">Secreted</location>
    </subcellularLocation>
</comment>
<evidence type="ECO:0000256" key="2">
    <source>
        <dbReference type="ARBA" id="ARBA00022525"/>
    </source>
</evidence>
<dbReference type="SUPFAM" id="SSF51120">
    <property type="entry name" value="beta-Roll"/>
    <property type="match status" value="3"/>
</dbReference>
<name>A0ABY2XCK5_9RHOB</name>
<dbReference type="EMBL" id="VCPC01000001">
    <property type="protein sequence ID" value="TMV14753.1"/>
    <property type="molecule type" value="Genomic_DNA"/>
</dbReference>
<dbReference type="InterPro" id="IPR011049">
    <property type="entry name" value="Serralysin-like_metalloprot_C"/>
</dbReference>
<dbReference type="InterPro" id="IPR001343">
    <property type="entry name" value="Hemolysn_Ca-bd"/>
</dbReference>
<dbReference type="PANTHER" id="PTHR38340">
    <property type="entry name" value="S-LAYER PROTEIN"/>
    <property type="match status" value="1"/>
</dbReference>
<dbReference type="PANTHER" id="PTHR38340:SF1">
    <property type="entry name" value="S-LAYER PROTEIN"/>
    <property type="match status" value="1"/>
</dbReference>
<evidence type="ECO:0000256" key="3">
    <source>
        <dbReference type="SAM" id="MobiDB-lite"/>
    </source>
</evidence>
<dbReference type="InterPro" id="IPR050557">
    <property type="entry name" value="RTX_toxin/Mannuronan_C5-epim"/>
</dbReference>
<accession>A0ABY2XCK5</accession>
<sequence length="473" mass="48997">MTLQPGTEGDDILNGTPGNDTIHGFGGNDVLYGNDGNDLITGDLGNDVLHSGNGDDDLSGGPGRDTLIFTGTGTNVADGNGGDDLLRVDLSDRGPEAAIRVTKYNSGRFDVSLTDSSFSVASYNMERFHIIGGAGEDWIGGGDGNDILVGNGGDDGLGGGLGNDVMKGGAGNDSIEDLTGEDRILGGGGNDTLGIGHETTSTNSSDYVDGGKGFDTLRLQFTGDTDSEFTLQSGGKSTFDTGMAVRRVETFDVTSGAGDDDFTLIAKATGFYRWNAGDGVDHITLDLSQMRGNAAYRDTNGGGYGSWEVAGKTAVLQMNDVEHLTIIGNDLANDFVGGRGRDVLSGGKGRDSLVGEGNRDRLLGEAGNDQLFGGKGADILRGGTGDDYLEGGNGSDRFVFAMGDGTDRIADFIAGSDLMVFSGTGLTFDDLDIRQRSGFVRVALGDDGADNQIVIRVLGATIDQIDDSANFLF</sequence>
<dbReference type="InterPro" id="IPR018511">
    <property type="entry name" value="Hemolysin-typ_Ca-bd_CS"/>
</dbReference>
<dbReference type="PROSITE" id="PS00330">
    <property type="entry name" value="HEMOLYSIN_CALCIUM"/>
    <property type="match status" value="4"/>
</dbReference>
<dbReference type="PRINTS" id="PR00313">
    <property type="entry name" value="CABNDNGRPT"/>
</dbReference>
<dbReference type="RefSeq" id="WP_138862105.1">
    <property type="nucleotide sequence ID" value="NZ_VCPC01000001.1"/>
</dbReference>
<comment type="caution">
    <text evidence="4">The sequence shown here is derived from an EMBL/GenBank/DDBJ whole genome shotgun (WGS) entry which is preliminary data.</text>
</comment>
<keyword evidence="5" id="KW-1185">Reference proteome</keyword>
<dbReference type="Gene3D" id="2.150.10.10">
    <property type="entry name" value="Serralysin-like metalloprotease, C-terminal"/>
    <property type="match status" value="4"/>
</dbReference>
<feature type="region of interest" description="Disordered" evidence="3">
    <location>
        <begin position="1"/>
        <end position="20"/>
    </location>
</feature>
<evidence type="ECO:0000313" key="4">
    <source>
        <dbReference type="EMBL" id="TMV14753.1"/>
    </source>
</evidence>